<keyword evidence="9" id="KW-1185">Reference proteome</keyword>
<organism evidence="8 9">
    <name type="scientific">Musa troglodytarum</name>
    <name type="common">fe'i banana</name>
    <dbReference type="NCBI Taxonomy" id="320322"/>
    <lineage>
        <taxon>Eukaryota</taxon>
        <taxon>Viridiplantae</taxon>
        <taxon>Streptophyta</taxon>
        <taxon>Embryophyta</taxon>
        <taxon>Tracheophyta</taxon>
        <taxon>Spermatophyta</taxon>
        <taxon>Magnoliopsida</taxon>
        <taxon>Liliopsida</taxon>
        <taxon>Zingiberales</taxon>
        <taxon>Musaceae</taxon>
        <taxon>Musa</taxon>
    </lineage>
</organism>
<evidence type="ECO:0000256" key="5">
    <source>
        <dbReference type="ARBA" id="ARBA00023002"/>
    </source>
</evidence>
<dbReference type="EMBL" id="CP097511">
    <property type="protein sequence ID" value="URE49215.1"/>
    <property type="molecule type" value="Genomic_DNA"/>
</dbReference>
<evidence type="ECO:0000256" key="7">
    <source>
        <dbReference type="ARBA" id="ARBA00024284"/>
    </source>
</evidence>
<evidence type="ECO:0000313" key="8">
    <source>
        <dbReference type="EMBL" id="URE49215.1"/>
    </source>
</evidence>
<dbReference type="OrthoDB" id="271433at2759"/>
<keyword evidence="8" id="KW-0223">Dioxygenase</keyword>
<evidence type="ECO:0000256" key="4">
    <source>
        <dbReference type="ARBA" id="ARBA00022723"/>
    </source>
</evidence>
<evidence type="ECO:0000256" key="3">
    <source>
        <dbReference type="ARBA" id="ARBA00013133"/>
    </source>
</evidence>
<dbReference type="SUPFAM" id="SSF51182">
    <property type="entry name" value="RmlC-like cupins"/>
    <property type="match status" value="1"/>
</dbReference>
<comment type="cofactor">
    <cofactor evidence="1">
        <name>Fe(2+)</name>
        <dbReference type="ChEBI" id="CHEBI:29033"/>
    </cofactor>
</comment>
<keyword evidence="6" id="KW-0408">Iron</keyword>
<evidence type="ECO:0000256" key="6">
    <source>
        <dbReference type="ARBA" id="ARBA00023004"/>
    </source>
</evidence>
<dbReference type="Proteomes" id="UP001055439">
    <property type="component" value="Chromosome 9"/>
</dbReference>
<proteinExistence type="inferred from homology"/>
<sequence length="306" mass="33990">MWNPSPTAHSFPPSVLARRSEFRKRKLGLMPSAVRRLLDTCGEVFADGGAGIVPSSEDVDRIMSILDGIDASDVGLTPDMSYFRRGASRGTPVITYLPIRELEQFSMVIFCLPPSGVIPLHDHPGMTVFTKLLFGSMHIKSYDWVNVPQNLAELVNPLQRQSHATSAYFQSSTSLPPGLRLAKVKRDAIFTAPCRTSVLYPEDGGNLHCFRARTCCAVLDVLGPPYSSARGRDCTYYHDRPYAWFPGGALEGEISRRHLWVDVILLLDGEANLVADDDGGAYAWLEERNQPDDFFVVRAKYNGPRI</sequence>
<comment type="similarity">
    <text evidence="2">Belongs to the cysteine dioxygenase family.</text>
</comment>
<dbReference type="CDD" id="cd20289">
    <property type="entry name" value="cupin_ADO"/>
    <property type="match status" value="1"/>
</dbReference>
<name>A0A9E7IAK2_9LILI</name>
<reference evidence="8" key="1">
    <citation type="submission" date="2022-05" db="EMBL/GenBank/DDBJ databases">
        <title>The Musa troglodytarum L. genome provides insights into the mechanism of non-climacteric behaviour and enrichment of carotenoids.</title>
        <authorList>
            <person name="Wang J."/>
        </authorList>
    </citation>
    <scope>NUCLEOTIDE SEQUENCE</scope>
    <source>
        <tissue evidence="8">Leaf</tissue>
    </source>
</reference>
<dbReference type="InterPro" id="IPR014710">
    <property type="entry name" value="RmlC-like_jellyroll"/>
</dbReference>
<dbReference type="GO" id="GO:0070483">
    <property type="term" value="P:detection of hypoxia"/>
    <property type="evidence" value="ECO:0007669"/>
    <property type="project" value="UniProtKB-ARBA"/>
</dbReference>
<comment type="catalytic activity">
    <reaction evidence="7">
        <text>L-cysteine + O2 = 3-sulfino-L-alanine + H(+)</text>
        <dbReference type="Rhea" id="RHEA:20441"/>
        <dbReference type="ChEBI" id="CHEBI:15378"/>
        <dbReference type="ChEBI" id="CHEBI:15379"/>
        <dbReference type="ChEBI" id="CHEBI:35235"/>
        <dbReference type="ChEBI" id="CHEBI:61085"/>
        <dbReference type="EC" id="1.13.11.20"/>
    </reaction>
    <physiologicalReaction direction="left-to-right" evidence="7">
        <dbReference type="Rhea" id="RHEA:20442"/>
    </physiologicalReaction>
</comment>
<accession>A0A9E7IAK2</accession>
<keyword evidence="4" id="KW-0479">Metal-binding</keyword>
<keyword evidence="5" id="KW-0560">Oxidoreductase</keyword>
<evidence type="ECO:0000256" key="1">
    <source>
        <dbReference type="ARBA" id="ARBA00001954"/>
    </source>
</evidence>
<dbReference type="PANTHER" id="PTHR22966">
    <property type="entry name" value="2-AMINOETHANETHIOL DIOXYGENASE"/>
    <property type="match status" value="1"/>
</dbReference>
<dbReference type="PANTHER" id="PTHR22966:SF67">
    <property type="entry name" value="CYSTEINE DIOXYGENASE"/>
    <property type="match status" value="1"/>
</dbReference>
<dbReference type="Gene3D" id="2.60.120.10">
    <property type="entry name" value="Jelly Rolls"/>
    <property type="match status" value="1"/>
</dbReference>
<evidence type="ECO:0000313" key="9">
    <source>
        <dbReference type="Proteomes" id="UP001055439"/>
    </source>
</evidence>
<dbReference type="Pfam" id="PF07847">
    <property type="entry name" value="PCO_ADO"/>
    <property type="match status" value="1"/>
</dbReference>
<dbReference type="AlphaFoldDB" id="A0A9E7IAK2"/>
<protein>
    <recommendedName>
        <fullName evidence="3">cysteine dioxygenase</fullName>
        <ecNumber evidence="3">1.13.11.20</ecNumber>
    </recommendedName>
</protein>
<dbReference type="InterPro" id="IPR011051">
    <property type="entry name" value="RmlC_Cupin_sf"/>
</dbReference>
<dbReference type="EC" id="1.13.11.20" evidence="3"/>
<gene>
    <name evidence="8" type="ORF">MUK42_14857</name>
</gene>
<dbReference type="GO" id="GO:0017172">
    <property type="term" value="F:cysteine dioxygenase activity"/>
    <property type="evidence" value="ECO:0007669"/>
    <property type="project" value="UniProtKB-EC"/>
</dbReference>
<dbReference type="GO" id="GO:0046872">
    <property type="term" value="F:metal ion binding"/>
    <property type="evidence" value="ECO:0007669"/>
    <property type="project" value="UniProtKB-KW"/>
</dbReference>
<evidence type="ECO:0000256" key="2">
    <source>
        <dbReference type="ARBA" id="ARBA00006622"/>
    </source>
</evidence>
<dbReference type="InterPro" id="IPR012864">
    <property type="entry name" value="PCO/ADO"/>
</dbReference>